<gene>
    <name evidence="1" type="ORF">HannXRQ_Chr17g0542381</name>
</gene>
<dbReference type="AlphaFoldDB" id="A0A251RPC2"/>
<dbReference type="InParanoid" id="A0A251RPC2"/>
<protein>
    <submittedName>
        <fullName evidence="1">Uncharacterized protein</fullName>
    </submittedName>
</protein>
<accession>A0A251RPC2</accession>
<evidence type="ECO:0000313" key="2">
    <source>
        <dbReference type="Proteomes" id="UP000215914"/>
    </source>
</evidence>
<name>A0A251RPC2_HELAN</name>
<reference evidence="2" key="1">
    <citation type="journal article" date="2017" name="Nature">
        <title>The sunflower genome provides insights into oil metabolism, flowering and Asterid evolution.</title>
        <authorList>
            <person name="Badouin H."/>
            <person name="Gouzy J."/>
            <person name="Grassa C.J."/>
            <person name="Murat F."/>
            <person name="Staton S.E."/>
            <person name="Cottret L."/>
            <person name="Lelandais-Briere C."/>
            <person name="Owens G.L."/>
            <person name="Carrere S."/>
            <person name="Mayjonade B."/>
            <person name="Legrand L."/>
            <person name="Gill N."/>
            <person name="Kane N.C."/>
            <person name="Bowers J.E."/>
            <person name="Hubner S."/>
            <person name="Bellec A."/>
            <person name="Berard A."/>
            <person name="Berges H."/>
            <person name="Blanchet N."/>
            <person name="Boniface M.C."/>
            <person name="Brunel D."/>
            <person name="Catrice O."/>
            <person name="Chaidir N."/>
            <person name="Claudel C."/>
            <person name="Donnadieu C."/>
            <person name="Faraut T."/>
            <person name="Fievet G."/>
            <person name="Helmstetter N."/>
            <person name="King M."/>
            <person name="Knapp S.J."/>
            <person name="Lai Z."/>
            <person name="Le Paslier M.C."/>
            <person name="Lippi Y."/>
            <person name="Lorenzon L."/>
            <person name="Mandel J.R."/>
            <person name="Marage G."/>
            <person name="Marchand G."/>
            <person name="Marquand E."/>
            <person name="Bret-Mestries E."/>
            <person name="Morien E."/>
            <person name="Nambeesan S."/>
            <person name="Nguyen T."/>
            <person name="Pegot-Espagnet P."/>
            <person name="Pouilly N."/>
            <person name="Raftis F."/>
            <person name="Sallet E."/>
            <person name="Schiex T."/>
            <person name="Thomas J."/>
            <person name="Vandecasteele C."/>
            <person name="Vares D."/>
            <person name="Vear F."/>
            <person name="Vautrin S."/>
            <person name="Crespi M."/>
            <person name="Mangin B."/>
            <person name="Burke J.M."/>
            <person name="Salse J."/>
            <person name="Munos S."/>
            <person name="Vincourt P."/>
            <person name="Rieseberg L.H."/>
            <person name="Langlade N.B."/>
        </authorList>
    </citation>
    <scope>NUCLEOTIDE SEQUENCE [LARGE SCALE GENOMIC DNA]</scope>
    <source>
        <strain evidence="2">cv. SF193</strain>
    </source>
</reference>
<organism evidence="1 2">
    <name type="scientific">Helianthus annuus</name>
    <name type="common">Common sunflower</name>
    <dbReference type="NCBI Taxonomy" id="4232"/>
    <lineage>
        <taxon>Eukaryota</taxon>
        <taxon>Viridiplantae</taxon>
        <taxon>Streptophyta</taxon>
        <taxon>Embryophyta</taxon>
        <taxon>Tracheophyta</taxon>
        <taxon>Spermatophyta</taxon>
        <taxon>Magnoliopsida</taxon>
        <taxon>eudicotyledons</taxon>
        <taxon>Gunneridae</taxon>
        <taxon>Pentapetalae</taxon>
        <taxon>asterids</taxon>
        <taxon>campanulids</taxon>
        <taxon>Asterales</taxon>
        <taxon>Asteraceae</taxon>
        <taxon>Asteroideae</taxon>
        <taxon>Heliantheae alliance</taxon>
        <taxon>Heliantheae</taxon>
        <taxon>Helianthus</taxon>
    </lineage>
</organism>
<sequence>MGNSKLRYASAAAGIREGIDLSNVLRNVKFRYSFQHDRKALKLRRSEAYSQDKSSRKWVQLDR</sequence>
<dbReference type="EMBL" id="CM007906">
    <property type="protein sequence ID" value="OTF85664.1"/>
    <property type="molecule type" value="Genomic_DNA"/>
</dbReference>
<dbReference type="Proteomes" id="UP000215914">
    <property type="component" value="Chromosome 17"/>
</dbReference>
<proteinExistence type="predicted"/>
<keyword evidence="2" id="KW-1185">Reference proteome</keyword>
<evidence type="ECO:0000313" key="1">
    <source>
        <dbReference type="EMBL" id="OTF85664.1"/>
    </source>
</evidence>